<dbReference type="GO" id="GO:0005739">
    <property type="term" value="C:mitochondrion"/>
    <property type="evidence" value="ECO:0007669"/>
    <property type="project" value="TreeGrafter"/>
</dbReference>
<dbReference type="GO" id="GO:0003824">
    <property type="term" value="F:catalytic activity"/>
    <property type="evidence" value="ECO:0007669"/>
    <property type="project" value="InterPro"/>
</dbReference>
<accession>A0AAD5TYI0</accession>
<organism evidence="3 4">
    <name type="scientific">Clydaea vesicula</name>
    <dbReference type="NCBI Taxonomy" id="447962"/>
    <lineage>
        <taxon>Eukaryota</taxon>
        <taxon>Fungi</taxon>
        <taxon>Fungi incertae sedis</taxon>
        <taxon>Chytridiomycota</taxon>
        <taxon>Chytridiomycota incertae sedis</taxon>
        <taxon>Chytridiomycetes</taxon>
        <taxon>Lobulomycetales</taxon>
        <taxon>Lobulomycetaceae</taxon>
        <taxon>Clydaea</taxon>
    </lineage>
</organism>
<gene>
    <name evidence="3" type="primary">ECH1_1</name>
    <name evidence="3" type="ORF">HK099_006208</name>
</gene>
<dbReference type="Gene3D" id="3.90.226.10">
    <property type="entry name" value="2-enoyl-CoA Hydratase, Chain A, domain 1"/>
    <property type="match status" value="1"/>
</dbReference>
<comment type="caution">
    <text evidence="3">The sequence shown here is derived from an EMBL/GenBank/DDBJ whole genome shotgun (WGS) entry which is preliminary data.</text>
</comment>
<dbReference type="InterPro" id="IPR029045">
    <property type="entry name" value="ClpP/crotonase-like_dom_sf"/>
</dbReference>
<evidence type="ECO:0000313" key="4">
    <source>
        <dbReference type="Proteomes" id="UP001211065"/>
    </source>
</evidence>
<dbReference type="Pfam" id="PF00378">
    <property type="entry name" value="ECH_1"/>
    <property type="match status" value="1"/>
</dbReference>
<proteinExistence type="inferred from homology"/>
<evidence type="ECO:0000313" key="3">
    <source>
        <dbReference type="EMBL" id="KAJ3215789.1"/>
    </source>
</evidence>
<dbReference type="GO" id="GO:0006635">
    <property type="term" value="P:fatty acid beta-oxidation"/>
    <property type="evidence" value="ECO:0007669"/>
    <property type="project" value="TreeGrafter"/>
</dbReference>
<evidence type="ECO:0000256" key="2">
    <source>
        <dbReference type="RuleBase" id="RU003707"/>
    </source>
</evidence>
<dbReference type="PANTHER" id="PTHR11941:SF173">
    <property type="entry name" value="3-HYDROXYBUTYRYL-COA DEHYDRATASE-LIKE PROTEIN, MITOCHONDRIAL"/>
    <property type="match status" value="1"/>
</dbReference>
<reference evidence="3" key="1">
    <citation type="submission" date="2020-05" db="EMBL/GenBank/DDBJ databases">
        <title>Phylogenomic resolution of chytrid fungi.</title>
        <authorList>
            <person name="Stajich J.E."/>
            <person name="Amses K."/>
            <person name="Simmons R."/>
            <person name="Seto K."/>
            <person name="Myers J."/>
            <person name="Bonds A."/>
            <person name="Quandt C.A."/>
            <person name="Barry K."/>
            <person name="Liu P."/>
            <person name="Grigoriev I."/>
            <person name="Longcore J.E."/>
            <person name="James T.Y."/>
        </authorList>
    </citation>
    <scope>NUCLEOTIDE SEQUENCE</scope>
    <source>
        <strain evidence="3">JEL0476</strain>
    </source>
</reference>
<dbReference type="InterPro" id="IPR001753">
    <property type="entry name" value="Enoyl-CoA_hydra/iso"/>
</dbReference>
<dbReference type="AlphaFoldDB" id="A0AAD5TYI0"/>
<comment type="similarity">
    <text evidence="1 2">Belongs to the enoyl-CoA hydratase/isomerase family.</text>
</comment>
<dbReference type="EMBL" id="JADGJW010000520">
    <property type="protein sequence ID" value="KAJ3215789.1"/>
    <property type="molecule type" value="Genomic_DNA"/>
</dbReference>
<keyword evidence="4" id="KW-1185">Reference proteome</keyword>
<dbReference type="Proteomes" id="UP001211065">
    <property type="component" value="Unassembled WGS sequence"/>
</dbReference>
<dbReference type="PROSITE" id="PS00166">
    <property type="entry name" value="ENOYL_COA_HYDRATASE"/>
    <property type="match status" value="1"/>
</dbReference>
<dbReference type="SUPFAM" id="SSF52096">
    <property type="entry name" value="ClpP/crotonase"/>
    <property type="match status" value="1"/>
</dbReference>
<dbReference type="CDD" id="cd06558">
    <property type="entry name" value="crotonase-like"/>
    <property type="match status" value="1"/>
</dbReference>
<dbReference type="InterPro" id="IPR018376">
    <property type="entry name" value="Enoyl-CoA_hyd/isom_CS"/>
</dbReference>
<name>A0AAD5TYI0_9FUNG</name>
<evidence type="ECO:0000256" key="1">
    <source>
        <dbReference type="ARBA" id="ARBA00005254"/>
    </source>
</evidence>
<sequence>MIKRLCKSFSTDSSSGSHFVLTKQNAVATLTFNRPKSLNALTEDMGIEFEHIVRSLSQDHSLRALILTGNGKGFSAGGDLNFLRSRTKSSAQHNSEIMRSFYSSLPFPTIAAINGHAVGAGFCVSLACDFRIASENAKMGLNFVKIGLAPGMAGSHILPQLIGIQEANRLILTGELITAEEARSTGLLLKVVKQSENHKILLEEAGGLAKKIISNSPVAVRATLKTLRMKIDDGLERALQREADSQAHSYSSPDYIEGLDALVEKRNPDFKDFK</sequence>
<protein>
    <submittedName>
        <fullName evidence="3">Enoyl CoA hydratase</fullName>
    </submittedName>
</protein>
<dbReference type="PANTHER" id="PTHR11941">
    <property type="entry name" value="ENOYL-COA HYDRATASE-RELATED"/>
    <property type="match status" value="1"/>
</dbReference>